<evidence type="ECO:0000313" key="2">
    <source>
        <dbReference type="EMBL" id="EGQ21782.1"/>
    </source>
</evidence>
<protein>
    <submittedName>
        <fullName evidence="2">Abortive infection protein</fullName>
    </submittedName>
</protein>
<reference evidence="2 3" key="1">
    <citation type="submission" date="2011-04" db="EMBL/GenBank/DDBJ databases">
        <authorList>
            <person name="Muzny D."/>
            <person name="Qin X."/>
            <person name="Deng J."/>
            <person name="Jiang H."/>
            <person name="Liu Y."/>
            <person name="Qu J."/>
            <person name="Song X.-Z."/>
            <person name="Zhang L."/>
            <person name="Thornton R."/>
            <person name="Coyle M."/>
            <person name="Francisco L."/>
            <person name="Jackson L."/>
            <person name="Javaid M."/>
            <person name="Korchina V."/>
            <person name="Kovar C."/>
            <person name="Mata R."/>
            <person name="Mathew T."/>
            <person name="Ngo R."/>
            <person name="Nguyen L."/>
            <person name="Nguyen N."/>
            <person name="Okwuonu G."/>
            <person name="Ongeri F."/>
            <person name="Pham C."/>
            <person name="Simmons D."/>
            <person name="Wilczek-Boney K."/>
            <person name="Hale W."/>
            <person name="Jakkamsetti A."/>
            <person name="Pham P."/>
            <person name="Ruth R."/>
            <person name="San Lucas F."/>
            <person name="Warren J."/>
            <person name="Zhang J."/>
            <person name="Zhao Z."/>
            <person name="Zhou C."/>
            <person name="Zhu D."/>
            <person name="Lee S."/>
            <person name="Bess C."/>
            <person name="Blankenburg K."/>
            <person name="Forbes L."/>
            <person name="Fu Q."/>
            <person name="Gubbala S."/>
            <person name="Hirani K."/>
            <person name="Jayaseelan J.C."/>
            <person name="Lara F."/>
            <person name="Munidasa M."/>
            <person name="Palculict T."/>
            <person name="Patil S."/>
            <person name="Pu L.-L."/>
            <person name="Saada N."/>
            <person name="Tang L."/>
            <person name="Weissenberger G."/>
            <person name="Zhu Y."/>
            <person name="Hemphill L."/>
            <person name="Shang Y."/>
            <person name="Youmans B."/>
            <person name="Ayvaz T."/>
            <person name="Ross M."/>
            <person name="Santibanez J."/>
            <person name="Aqrawi P."/>
            <person name="Gross S."/>
            <person name="Joshi V."/>
            <person name="Fowler G."/>
            <person name="Nazareth L."/>
            <person name="Reid J."/>
            <person name="Worley K."/>
            <person name="Petrosino J."/>
            <person name="Highlander S."/>
            <person name="Gibbs R."/>
        </authorList>
    </citation>
    <scope>NUCLEOTIDE SEQUENCE [LARGE SCALE GENOMIC DNA]</scope>
    <source>
        <strain evidence="2 3">2681</strain>
    </source>
</reference>
<keyword evidence="1" id="KW-0472">Membrane</keyword>
<name>F9DWG1_9BACL</name>
<dbReference type="EMBL" id="AFPZ01000099">
    <property type="protein sequence ID" value="EGQ21782.1"/>
    <property type="molecule type" value="Genomic_DNA"/>
</dbReference>
<dbReference type="AlphaFoldDB" id="F9DWG1"/>
<keyword evidence="1" id="KW-1133">Transmembrane helix</keyword>
<feature type="transmembrane region" description="Helical" evidence="1">
    <location>
        <begin position="81"/>
        <end position="100"/>
    </location>
</feature>
<evidence type="ECO:0000313" key="3">
    <source>
        <dbReference type="Proteomes" id="UP000005316"/>
    </source>
</evidence>
<dbReference type="HOGENOM" id="CLU_1843878_0_0_9"/>
<gene>
    <name evidence="2" type="ORF">HMPREF9372_3142</name>
</gene>
<evidence type="ECO:0000256" key="1">
    <source>
        <dbReference type="SAM" id="Phobius"/>
    </source>
</evidence>
<dbReference type="Proteomes" id="UP000005316">
    <property type="component" value="Unassembled WGS sequence"/>
</dbReference>
<dbReference type="eggNOG" id="ENOG502ZTWQ">
    <property type="taxonomic scope" value="Bacteria"/>
</dbReference>
<keyword evidence="1" id="KW-0812">Transmembrane</keyword>
<accession>F9DWG1</accession>
<comment type="caution">
    <text evidence="2">The sequence shown here is derived from an EMBL/GenBank/DDBJ whole genome shotgun (WGS) entry which is preliminary data.</text>
</comment>
<sequence>MTTGFDSAILVDGKQVYVLDSRYWKIGFFTGLISFVLLILGVRTVLGHELIVNNYLTFAVFGLIVGIVSSLLLFYQLHIAFKMFMVVLVLAFAEMFRSFIMMDNEFSEAIGMLSLFIISSFGLAISVIIQFLVKLLKKK</sequence>
<feature type="transmembrane region" description="Helical" evidence="1">
    <location>
        <begin position="112"/>
        <end position="133"/>
    </location>
</feature>
<organism evidence="2 3">
    <name type="scientific">Sporosarcina newyorkensis 2681</name>
    <dbReference type="NCBI Taxonomy" id="1027292"/>
    <lineage>
        <taxon>Bacteria</taxon>
        <taxon>Bacillati</taxon>
        <taxon>Bacillota</taxon>
        <taxon>Bacilli</taxon>
        <taxon>Bacillales</taxon>
        <taxon>Caryophanaceae</taxon>
        <taxon>Sporosarcina</taxon>
    </lineage>
</organism>
<proteinExistence type="predicted"/>
<feature type="transmembrane region" description="Helical" evidence="1">
    <location>
        <begin position="55"/>
        <end position="74"/>
    </location>
</feature>
<feature type="transmembrane region" description="Helical" evidence="1">
    <location>
        <begin position="23"/>
        <end position="43"/>
    </location>
</feature>
<dbReference type="STRING" id="759851.SAMN04244570_2887"/>